<dbReference type="Pfam" id="PF01762">
    <property type="entry name" value="Galactosyl_T"/>
    <property type="match status" value="1"/>
</dbReference>
<evidence type="ECO:0000256" key="6">
    <source>
        <dbReference type="ARBA" id="ARBA00022968"/>
    </source>
</evidence>
<keyword evidence="12" id="KW-1185">Reference proteome</keyword>
<organism evidence="11 12">
    <name type="scientific">Oikopleura dioica</name>
    <name type="common">Tunicate</name>
    <dbReference type="NCBI Taxonomy" id="34765"/>
    <lineage>
        <taxon>Eukaryota</taxon>
        <taxon>Metazoa</taxon>
        <taxon>Chordata</taxon>
        <taxon>Tunicata</taxon>
        <taxon>Appendicularia</taxon>
        <taxon>Copelata</taxon>
        <taxon>Oikopleuridae</taxon>
        <taxon>Oikopleura</taxon>
    </lineage>
</organism>
<evidence type="ECO:0000256" key="1">
    <source>
        <dbReference type="ARBA" id="ARBA00004323"/>
    </source>
</evidence>
<gene>
    <name evidence="11" type="ORF">OKIOD_LOCUS14411</name>
</gene>
<evidence type="ECO:0000256" key="9">
    <source>
        <dbReference type="ARBA" id="ARBA00023136"/>
    </source>
</evidence>
<dbReference type="Gene3D" id="3.90.550.50">
    <property type="match status" value="1"/>
</dbReference>
<proteinExistence type="inferred from homology"/>
<evidence type="ECO:0000256" key="3">
    <source>
        <dbReference type="ARBA" id="ARBA00022676"/>
    </source>
</evidence>
<accession>A0ABN7T136</accession>
<comment type="similarity">
    <text evidence="2 10">Belongs to the glycosyltransferase 31 family.</text>
</comment>
<evidence type="ECO:0000256" key="10">
    <source>
        <dbReference type="RuleBase" id="RU363063"/>
    </source>
</evidence>
<evidence type="ECO:0000256" key="4">
    <source>
        <dbReference type="ARBA" id="ARBA00022679"/>
    </source>
</evidence>
<keyword evidence="8 10" id="KW-0333">Golgi apparatus</keyword>
<sequence>MSDNDSNVRSSYYKAIVALVIVVQLGLNFLFRHQGLAPDSSRPYADQLAEARQLVHELEELDRLQHVDPDDPSLDSVEAQMKLNLDAMKMHQDKNDEKNVTFADYSQKKYYPFSINTGSVCRDDKNEIEQVYLLMVIKSMTGSFSRRKAIRDTWGHTQQIPVIGDKLKIRRLFLLGKSNTTDEANQRREMLLKEEAKEWGDIIQGDFQDSFRNLTLKEIMFLRWLPRHCPKAQFIFKGDDDIFANVPNIVSYIESLSLSQQRNIITDQRSKYYVSENLWPEKYYPPYVSGGGFIMSYVMAKKIFEAMKELPIIPIDDAFMGVCLRKLNLRPTNHKGFKSWGVKYLDHDNCVYREVMTFHKLQPEELQNVWKKFINSQNDEICAQSNLL</sequence>
<keyword evidence="9 10" id="KW-0472">Membrane</keyword>
<evidence type="ECO:0000256" key="7">
    <source>
        <dbReference type="ARBA" id="ARBA00022989"/>
    </source>
</evidence>
<evidence type="ECO:0000256" key="8">
    <source>
        <dbReference type="ARBA" id="ARBA00023034"/>
    </source>
</evidence>
<dbReference type="Proteomes" id="UP001158576">
    <property type="component" value="Chromosome 2"/>
</dbReference>
<dbReference type="PANTHER" id="PTHR11214">
    <property type="entry name" value="BETA-1,3-N-ACETYLGLUCOSAMINYLTRANSFERASE"/>
    <property type="match status" value="1"/>
</dbReference>
<evidence type="ECO:0000256" key="5">
    <source>
        <dbReference type="ARBA" id="ARBA00022692"/>
    </source>
</evidence>
<dbReference type="PANTHER" id="PTHR11214:SF394">
    <property type="entry name" value="HEXOSYLTRANSFERASE"/>
    <property type="match status" value="1"/>
</dbReference>
<keyword evidence="7 10" id="KW-1133">Transmembrane helix</keyword>
<evidence type="ECO:0000313" key="12">
    <source>
        <dbReference type="Proteomes" id="UP001158576"/>
    </source>
</evidence>
<keyword evidence="6 10" id="KW-0735">Signal-anchor</keyword>
<name>A0ABN7T136_OIKDI</name>
<protein>
    <recommendedName>
        <fullName evidence="10">Hexosyltransferase</fullName>
        <ecNumber evidence="10">2.4.1.-</ecNumber>
    </recommendedName>
</protein>
<dbReference type="InterPro" id="IPR002659">
    <property type="entry name" value="Glyco_trans_31"/>
</dbReference>
<keyword evidence="5 10" id="KW-0812">Transmembrane</keyword>
<keyword evidence="3 10" id="KW-0328">Glycosyltransferase</keyword>
<feature type="transmembrane region" description="Helical" evidence="10">
    <location>
        <begin position="12"/>
        <end position="31"/>
    </location>
</feature>
<comment type="subcellular location">
    <subcellularLocation>
        <location evidence="1 10">Golgi apparatus membrane</location>
        <topology evidence="1 10">Single-pass type II membrane protein</topology>
    </subcellularLocation>
</comment>
<evidence type="ECO:0000256" key="2">
    <source>
        <dbReference type="ARBA" id="ARBA00008661"/>
    </source>
</evidence>
<dbReference type="EMBL" id="OU015567">
    <property type="protein sequence ID" value="CAG5111326.1"/>
    <property type="molecule type" value="Genomic_DNA"/>
</dbReference>
<dbReference type="EC" id="2.4.1.-" evidence="10"/>
<keyword evidence="4" id="KW-0808">Transferase</keyword>
<reference evidence="11 12" key="1">
    <citation type="submission" date="2021-04" db="EMBL/GenBank/DDBJ databases">
        <authorList>
            <person name="Bliznina A."/>
        </authorList>
    </citation>
    <scope>NUCLEOTIDE SEQUENCE [LARGE SCALE GENOMIC DNA]</scope>
</reference>
<evidence type="ECO:0000313" key="11">
    <source>
        <dbReference type="EMBL" id="CAG5111326.1"/>
    </source>
</evidence>